<evidence type="ECO:0000256" key="3">
    <source>
        <dbReference type="ARBA" id="ARBA00022692"/>
    </source>
</evidence>
<keyword evidence="4 7" id="KW-1133">Transmembrane helix</keyword>
<gene>
    <name evidence="9" type="ORF">TCIL3000_6_1030</name>
</gene>
<comment type="similarity">
    <text evidence="2">Belongs to the YIP1 family.</text>
</comment>
<dbReference type="InterPro" id="IPR039765">
    <property type="entry name" value="Yip5/YIPF1/YIPF2"/>
</dbReference>
<feature type="transmembrane region" description="Helical" evidence="7">
    <location>
        <begin position="427"/>
        <end position="452"/>
    </location>
</feature>
<dbReference type="GO" id="GO:0016192">
    <property type="term" value="P:vesicle-mediated transport"/>
    <property type="evidence" value="ECO:0007669"/>
    <property type="project" value="InterPro"/>
</dbReference>
<proteinExistence type="inferred from homology"/>
<name>G0UNB1_TRYCI</name>
<evidence type="ECO:0000256" key="4">
    <source>
        <dbReference type="ARBA" id="ARBA00022989"/>
    </source>
</evidence>
<evidence type="ECO:0000256" key="5">
    <source>
        <dbReference type="ARBA" id="ARBA00023136"/>
    </source>
</evidence>
<evidence type="ECO:0000259" key="8">
    <source>
        <dbReference type="Pfam" id="PF04893"/>
    </source>
</evidence>
<keyword evidence="5 7" id="KW-0472">Membrane</keyword>
<feature type="transmembrane region" description="Helical" evidence="7">
    <location>
        <begin position="365"/>
        <end position="389"/>
    </location>
</feature>
<dbReference type="GO" id="GO:0005794">
    <property type="term" value="C:Golgi apparatus"/>
    <property type="evidence" value="ECO:0007669"/>
    <property type="project" value="InterPro"/>
</dbReference>
<dbReference type="GO" id="GO:0031267">
    <property type="term" value="F:small GTPase binding"/>
    <property type="evidence" value="ECO:0007669"/>
    <property type="project" value="InterPro"/>
</dbReference>
<comment type="subcellular location">
    <subcellularLocation>
        <location evidence="1">Membrane</location>
        <topology evidence="1">Multi-pass membrane protein</topology>
    </subcellularLocation>
</comment>
<evidence type="ECO:0000256" key="6">
    <source>
        <dbReference type="SAM" id="MobiDB-lite"/>
    </source>
</evidence>
<dbReference type="AlphaFoldDB" id="G0UNB1"/>
<dbReference type="GO" id="GO:0016020">
    <property type="term" value="C:membrane"/>
    <property type="evidence" value="ECO:0007669"/>
    <property type="project" value="UniProtKB-SubCell"/>
</dbReference>
<dbReference type="EMBL" id="HE575319">
    <property type="protein sequence ID" value="CCC90871.1"/>
    <property type="molecule type" value="Genomic_DNA"/>
</dbReference>
<keyword evidence="3 7" id="KW-0812">Transmembrane</keyword>
<protein>
    <recommendedName>
        <fullName evidence="8">Yip1 domain-containing protein</fullName>
    </recommendedName>
</protein>
<dbReference type="PANTHER" id="PTHR12822">
    <property type="entry name" value="PROTEIN YIPF"/>
    <property type="match status" value="1"/>
</dbReference>
<feature type="compositionally biased region" description="Low complexity" evidence="6">
    <location>
        <begin position="21"/>
        <end position="30"/>
    </location>
</feature>
<organism evidence="9">
    <name type="scientific">Trypanosoma congolense (strain IL3000)</name>
    <dbReference type="NCBI Taxonomy" id="1068625"/>
    <lineage>
        <taxon>Eukaryota</taxon>
        <taxon>Discoba</taxon>
        <taxon>Euglenozoa</taxon>
        <taxon>Kinetoplastea</taxon>
        <taxon>Metakinetoplastina</taxon>
        <taxon>Trypanosomatida</taxon>
        <taxon>Trypanosomatidae</taxon>
        <taxon>Trypanosoma</taxon>
        <taxon>Nannomonas</taxon>
    </lineage>
</organism>
<dbReference type="VEuPathDB" id="TriTrypDB:TcIL3000_6_1030"/>
<evidence type="ECO:0000256" key="2">
    <source>
        <dbReference type="ARBA" id="ARBA00010596"/>
    </source>
</evidence>
<feature type="transmembrane region" description="Helical" evidence="7">
    <location>
        <begin position="396"/>
        <end position="415"/>
    </location>
</feature>
<feature type="domain" description="Yip1" evidence="8">
    <location>
        <begin position="292"/>
        <end position="446"/>
    </location>
</feature>
<feature type="region of interest" description="Disordered" evidence="6">
    <location>
        <begin position="1"/>
        <end position="54"/>
    </location>
</feature>
<feature type="transmembrane region" description="Helical" evidence="7">
    <location>
        <begin position="337"/>
        <end position="359"/>
    </location>
</feature>
<evidence type="ECO:0000256" key="1">
    <source>
        <dbReference type="ARBA" id="ARBA00004141"/>
    </source>
</evidence>
<sequence length="457" mass="48953">MANRADEAFDPFKEFSPPPTTVVSSPAAAPLNVPPPQSYGQQQQPFAGTQPSYYGGVGPGFQQGAVPGFQQGAVPGFQQGAVPGFQQGVVPGFQQGVGPGFQQGAVPGFQQGVGPGFQQGAVPGFQQGVGPGFQQGVGPGFQQGAVPGFQQGAVPGFQQGAVPGFQQGVGPGFQQGVGPGFQQGAVPGFQQGVGPGFQQGVGPSGVPNVPYDGQQPPPPANEIFVRENSKIWTIEFYQQFFDVSTNLVLCRMRGSLAPMVVPDYLKGRQWIRSTEEGPGLTAENEPVGGTRKSDLYGPFWICTTLWMLLAIVSNIMSRIAYSRKKEHDEKWSYDFTMASVASFVIYLYCFGFGCVLWGLMALKNVPLTLVDTLCIYGYSMFIFIPITILCAVPLPLLHLVLVVLGGGVSACYLLMNFGRLWKLFLPYQWLAGLSALVVGLHVLVTLSFKFYFLSYSV</sequence>
<reference evidence="9" key="1">
    <citation type="journal article" date="2012" name="Proc. Natl. Acad. Sci. U.S.A.">
        <title>Antigenic diversity is generated by distinct evolutionary mechanisms in African trypanosome species.</title>
        <authorList>
            <person name="Jackson A.P."/>
            <person name="Berry A."/>
            <person name="Aslett M."/>
            <person name="Allison H.C."/>
            <person name="Burton P."/>
            <person name="Vavrova-Anderson J."/>
            <person name="Brown R."/>
            <person name="Browne H."/>
            <person name="Corton N."/>
            <person name="Hauser H."/>
            <person name="Gamble J."/>
            <person name="Gilderthorp R."/>
            <person name="Marcello L."/>
            <person name="McQuillan J."/>
            <person name="Otto T.D."/>
            <person name="Quail M.A."/>
            <person name="Sanders M.J."/>
            <person name="van Tonder A."/>
            <person name="Ginger M.L."/>
            <person name="Field M.C."/>
            <person name="Barry J.D."/>
            <person name="Hertz-Fowler C."/>
            <person name="Berriman M."/>
        </authorList>
    </citation>
    <scope>NUCLEOTIDE SEQUENCE</scope>
    <source>
        <strain evidence="9">IL3000</strain>
    </source>
</reference>
<dbReference type="Pfam" id="PF04893">
    <property type="entry name" value="Yip1"/>
    <property type="match status" value="1"/>
</dbReference>
<dbReference type="InterPro" id="IPR006977">
    <property type="entry name" value="Yip1_dom"/>
</dbReference>
<evidence type="ECO:0000313" key="9">
    <source>
        <dbReference type="EMBL" id="CCC90871.1"/>
    </source>
</evidence>
<feature type="compositionally biased region" description="Basic and acidic residues" evidence="6">
    <location>
        <begin position="1"/>
        <end position="13"/>
    </location>
</feature>
<accession>G0UNB1</accession>
<dbReference type="PANTHER" id="PTHR12822:SF2">
    <property type="entry name" value="PROTEIN YIPF"/>
    <property type="match status" value="1"/>
</dbReference>
<evidence type="ECO:0000256" key="7">
    <source>
        <dbReference type="SAM" id="Phobius"/>
    </source>
</evidence>
<feature type="transmembrane region" description="Helical" evidence="7">
    <location>
        <begin position="295"/>
        <end position="316"/>
    </location>
</feature>